<dbReference type="InterPro" id="IPR010982">
    <property type="entry name" value="Lambda_DNA-bd_dom_sf"/>
</dbReference>
<dbReference type="EMBL" id="LAQS01000006">
    <property type="protein sequence ID" value="KKZ74938.1"/>
    <property type="molecule type" value="Genomic_DNA"/>
</dbReference>
<dbReference type="Pfam" id="PF19054">
    <property type="entry name" value="DUF5753"/>
    <property type="match status" value="1"/>
</dbReference>
<reference evidence="2 3" key="1">
    <citation type="submission" date="2015-05" db="EMBL/GenBank/DDBJ databases">
        <title>Draft Genome assembly of Streptomyces showdoensis.</title>
        <authorList>
            <person name="Thapa K.K."/>
            <person name="Metsa-Ketela M."/>
        </authorList>
    </citation>
    <scope>NUCLEOTIDE SEQUENCE [LARGE SCALE GENOMIC DNA]</scope>
    <source>
        <strain evidence="2 3">ATCC 15227</strain>
    </source>
</reference>
<feature type="domain" description="HTH cro/C1-type" evidence="1">
    <location>
        <begin position="21"/>
        <end position="74"/>
    </location>
</feature>
<evidence type="ECO:0000313" key="2">
    <source>
        <dbReference type="EMBL" id="KKZ74938.1"/>
    </source>
</evidence>
<accession>A0A2P2GTW4</accession>
<dbReference type="GO" id="GO:0003677">
    <property type="term" value="F:DNA binding"/>
    <property type="evidence" value="ECO:0007669"/>
    <property type="project" value="InterPro"/>
</dbReference>
<dbReference type="Proteomes" id="UP000265325">
    <property type="component" value="Unassembled WGS sequence"/>
</dbReference>
<keyword evidence="3" id="KW-1185">Reference proteome</keyword>
<dbReference type="PROSITE" id="PS50943">
    <property type="entry name" value="HTH_CROC1"/>
    <property type="match status" value="1"/>
</dbReference>
<evidence type="ECO:0000259" key="1">
    <source>
        <dbReference type="PROSITE" id="PS50943"/>
    </source>
</evidence>
<comment type="caution">
    <text evidence="2">The sequence shown here is derived from an EMBL/GenBank/DDBJ whole genome shotgun (WGS) entry which is preliminary data.</text>
</comment>
<dbReference type="SMART" id="SM00530">
    <property type="entry name" value="HTH_XRE"/>
    <property type="match status" value="1"/>
</dbReference>
<name>A0A2P2GTW4_STREW</name>
<dbReference type="RefSeq" id="WP_046906439.1">
    <property type="nucleotide sequence ID" value="NZ_BAAAXG010000026.1"/>
</dbReference>
<dbReference type="AlphaFoldDB" id="A0A2P2GTW4"/>
<evidence type="ECO:0000313" key="3">
    <source>
        <dbReference type="Proteomes" id="UP000265325"/>
    </source>
</evidence>
<dbReference type="SUPFAM" id="SSF47413">
    <property type="entry name" value="lambda repressor-like DNA-binding domains"/>
    <property type="match status" value="1"/>
</dbReference>
<proteinExistence type="predicted"/>
<protein>
    <submittedName>
        <fullName evidence="2">XRE family transcriptional regulator</fullName>
    </submittedName>
</protein>
<sequence length="279" mass="31301">MANIRNLDPSASPLDYYGSELRRLREEAKLSQDQLGDILFCTGSLVGQIETAKKLPTRQFSERLDAALMTGGLFTRLIGLVLKSQLPNWFQPYAEMEAKATYISTYQSQLVYGLLQTPAYARAVLGARTEADVEGKVAARMERQRILDRETPPLLWVVLSEAVLRQEIGGREVMREQLAHLLAMQEREWVKIQILPFKAGAHAGLPGSFTLLRFDDDPDLVYTEDFVRGHMTADAAAFREGSLRYDHLRAAALSVEESAALIARVMEEQYGDQPEPDGR</sequence>
<dbReference type="Pfam" id="PF13560">
    <property type="entry name" value="HTH_31"/>
    <property type="match status" value="1"/>
</dbReference>
<dbReference type="InterPro" id="IPR043917">
    <property type="entry name" value="DUF5753"/>
</dbReference>
<gene>
    <name evidence="2" type="ORF">VO63_05735</name>
</gene>
<organism evidence="2 3">
    <name type="scientific">Streptomyces showdoensis</name>
    <dbReference type="NCBI Taxonomy" id="68268"/>
    <lineage>
        <taxon>Bacteria</taxon>
        <taxon>Bacillati</taxon>
        <taxon>Actinomycetota</taxon>
        <taxon>Actinomycetes</taxon>
        <taxon>Kitasatosporales</taxon>
        <taxon>Streptomycetaceae</taxon>
        <taxon>Streptomyces</taxon>
    </lineage>
</organism>
<dbReference type="CDD" id="cd00093">
    <property type="entry name" value="HTH_XRE"/>
    <property type="match status" value="1"/>
</dbReference>
<dbReference type="InterPro" id="IPR001387">
    <property type="entry name" value="Cro/C1-type_HTH"/>
</dbReference>
<dbReference type="Gene3D" id="1.10.260.40">
    <property type="entry name" value="lambda repressor-like DNA-binding domains"/>
    <property type="match status" value="1"/>
</dbReference>
<dbReference type="OrthoDB" id="2897536at2"/>